<sequence length="348" mass="39235">MSFQLRKIWTVDKTGTLDNLRIVEDGLPPPPPGFLRIKYSGFILQHLRAHTPGLEFSGVVEYVGEGLRKEEWLEKRVYGVTYFGGYATYINLKSSYVRKTPDGWTDQQACAYVVQGLTAFYALEELGRLKPNQTVLVHSAAGGCGLSALSILNKKSAKVVGTVGASFKLDLLNEKYGESSNFSFILRDPSKNFEARAKKALLQITSEKEELFDIVLDSVMGDWFLPNYNLLKKEGRLVLYGSASLAPNSNLHPIWNAFQWLGLGWKYIWRPKIDPLKLMTDNKALLGFNLIHIYEHEERLGQIFDSLHNLQLEPPYVGHEFDFGRAVEALTLMHSGKSVGKIVLNVKH</sequence>
<protein>
    <submittedName>
        <fullName evidence="1">5222_t:CDS:1</fullName>
    </submittedName>
</protein>
<keyword evidence="2" id="KW-1185">Reference proteome</keyword>
<evidence type="ECO:0000313" key="2">
    <source>
        <dbReference type="Proteomes" id="UP000789525"/>
    </source>
</evidence>
<dbReference type="EMBL" id="CAJVPT010001128">
    <property type="protein sequence ID" value="CAG8457370.1"/>
    <property type="molecule type" value="Genomic_DNA"/>
</dbReference>
<reference evidence="1" key="1">
    <citation type="submission" date="2021-06" db="EMBL/GenBank/DDBJ databases">
        <authorList>
            <person name="Kallberg Y."/>
            <person name="Tangrot J."/>
            <person name="Rosling A."/>
        </authorList>
    </citation>
    <scope>NUCLEOTIDE SEQUENCE</scope>
    <source>
        <strain evidence="1">CL356</strain>
    </source>
</reference>
<accession>A0ACA9K7D4</accession>
<evidence type="ECO:0000313" key="1">
    <source>
        <dbReference type="EMBL" id="CAG8457370.1"/>
    </source>
</evidence>
<proteinExistence type="predicted"/>
<name>A0ACA9K7D4_9GLOM</name>
<comment type="caution">
    <text evidence="1">The sequence shown here is derived from an EMBL/GenBank/DDBJ whole genome shotgun (WGS) entry which is preliminary data.</text>
</comment>
<organism evidence="1 2">
    <name type="scientific">Acaulospora colombiana</name>
    <dbReference type="NCBI Taxonomy" id="27376"/>
    <lineage>
        <taxon>Eukaryota</taxon>
        <taxon>Fungi</taxon>
        <taxon>Fungi incertae sedis</taxon>
        <taxon>Mucoromycota</taxon>
        <taxon>Glomeromycotina</taxon>
        <taxon>Glomeromycetes</taxon>
        <taxon>Diversisporales</taxon>
        <taxon>Acaulosporaceae</taxon>
        <taxon>Acaulospora</taxon>
    </lineage>
</organism>
<dbReference type="Proteomes" id="UP000789525">
    <property type="component" value="Unassembled WGS sequence"/>
</dbReference>
<gene>
    <name evidence="1" type="ORF">ACOLOM_LOCUS1021</name>
</gene>